<dbReference type="InterPro" id="IPR037294">
    <property type="entry name" value="ABC_BtuC-like"/>
</dbReference>
<feature type="transmembrane region" description="Helical" evidence="8">
    <location>
        <begin position="202"/>
        <end position="225"/>
    </location>
</feature>
<sequence length="335" mass="34881">MKSFLQKLPFLGQCIALSFLLCVFAWLSLFTWSIIPISGTQALSALTSPNPNNIAHRIILDLRLPRVLIAGTVGACLAVAGAIMQGLTRNPLASPSVLGVNAGAALGMATVSTVAPWLGVFGTSVAAIIGGAITWSLVMILGTAWRGGNEHGRLVLAGVAISALCAALTKAMIMLYEDQAVGVMTWLAGSVADARWNDWQPLWPMALFGLSAAFLVGPTLNLLNLGEDSARSLGVKLGLVRMICSVLVLILVGAALSAAGAIAFVGLLVPHIARALTGQDYRKILPLTAIMGATLVVLADIVSRAIIFPMETPAGAIIALIGAPFFIYMVRSKTS</sequence>
<dbReference type="RefSeq" id="WP_338269069.1">
    <property type="nucleotide sequence ID" value="NZ_AP027271.1"/>
</dbReference>
<gene>
    <name evidence="9" type="primary">fecC</name>
    <name evidence="9" type="ORF">MACH16_28300</name>
</gene>
<evidence type="ECO:0000256" key="4">
    <source>
        <dbReference type="ARBA" id="ARBA00022475"/>
    </source>
</evidence>
<dbReference type="Gene3D" id="1.10.3470.10">
    <property type="entry name" value="ABC transporter involved in vitamin B12 uptake, BtuC"/>
    <property type="match status" value="1"/>
</dbReference>
<feature type="transmembrane region" description="Helical" evidence="8">
    <location>
        <begin position="154"/>
        <end position="176"/>
    </location>
</feature>
<evidence type="ECO:0000256" key="8">
    <source>
        <dbReference type="SAM" id="Phobius"/>
    </source>
</evidence>
<keyword evidence="6 8" id="KW-1133">Transmembrane helix</keyword>
<keyword evidence="3" id="KW-0813">Transport</keyword>
<evidence type="ECO:0000256" key="3">
    <source>
        <dbReference type="ARBA" id="ARBA00022448"/>
    </source>
</evidence>
<proteinExistence type="inferred from homology"/>
<evidence type="ECO:0000313" key="10">
    <source>
        <dbReference type="Proteomes" id="UP001307608"/>
    </source>
</evidence>
<dbReference type="PANTHER" id="PTHR30472">
    <property type="entry name" value="FERRIC ENTEROBACTIN TRANSPORT SYSTEM PERMEASE PROTEIN"/>
    <property type="match status" value="1"/>
</dbReference>
<dbReference type="Pfam" id="PF01032">
    <property type="entry name" value="FecCD"/>
    <property type="match status" value="1"/>
</dbReference>
<keyword evidence="10" id="KW-1185">Reference proteome</keyword>
<evidence type="ECO:0000256" key="7">
    <source>
        <dbReference type="ARBA" id="ARBA00023136"/>
    </source>
</evidence>
<dbReference type="PANTHER" id="PTHR30472:SF1">
    <property type="entry name" value="FE(3+) DICITRATE TRANSPORT SYSTEM PERMEASE PROTEIN FECC-RELATED"/>
    <property type="match status" value="1"/>
</dbReference>
<keyword evidence="5 8" id="KW-0812">Transmembrane</keyword>
<feature type="transmembrane region" description="Helical" evidence="8">
    <location>
        <begin position="66"/>
        <end position="84"/>
    </location>
</feature>
<evidence type="ECO:0000313" key="9">
    <source>
        <dbReference type="EMBL" id="BDX04082.1"/>
    </source>
</evidence>
<dbReference type="SUPFAM" id="SSF81345">
    <property type="entry name" value="ABC transporter involved in vitamin B12 uptake, BtuC"/>
    <property type="match status" value="1"/>
</dbReference>
<reference evidence="9 10" key="1">
    <citation type="submission" date="2023-01" db="EMBL/GenBank/DDBJ databases">
        <title>Complete genome sequence of Marinomonas pontica strain 200518_36.</title>
        <authorList>
            <person name="Ueki S."/>
            <person name="Gajardo G."/>
            <person name="Maruyama F."/>
        </authorList>
    </citation>
    <scope>NUCLEOTIDE SEQUENCE [LARGE SCALE GENOMIC DNA]</scope>
    <source>
        <strain evidence="9 10">200518_36</strain>
    </source>
</reference>
<dbReference type="Proteomes" id="UP001307608">
    <property type="component" value="Chromosome"/>
</dbReference>
<feature type="transmembrane region" description="Helical" evidence="8">
    <location>
        <begin position="246"/>
        <end position="272"/>
    </location>
</feature>
<dbReference type="InterPro" id="IPR000522">
    <property type="entry name" value="ABC_transptr_permease_BtuC"/>
</dbReference>
<feature type="transmembrane region" description="Helical" evidence="8">
    <location>
        <begin position="124"/>
        <end position="142"/>
    </location>
</feature>
<evidence type="ECO:0000256" key="5">
    <source>
        <dbReference type="ARBA" id="ARBA00022692"/>
    </source>
</evidence>
<name>A0ABM8FI50_9GAMM</name>
<comment type="similarity">
    <text evidence="2">Belongs to the binding-protein-dependent transport system permease family. FecCD subfamily.</text>
</comment>
<dbReference type="EMBL" id="AP027271">
    <property type="protein sequence ID" value="BDX04082.1"/>
    <property type="molecule type" value="Genomic_DNA"/>
</dbReference>
<comment type="subcellular location">
    <subcellularLocation>
        <location evidence="1">Cell membrane</location>
        <topology evidence="1">Multi-pass membrane protein</topology>
    </subcellularLocation>
</comment>
<dbReference type="CDD" id="cd06550">
    <property type="entry name" value="TM_ABC_iron-siderophores_like"/>
    <property type="match status" value="1"/>
</dbReference>
<keyword evidence="4" id="KW-1003">Cell membrane</keyword>
<protein>
    <submittedName>
        <fullName evidence="9">Iron ABC transporter</fullName>
    </submittedName>
</protein>
<feature type="transmembrane region" description="Helical" evidence="8">
    <location>
        <begin position="314"/>
        <end position="330"/>
    </location>
</feature>
<evidence type="ECO:0000256" key="1">
    <source>
        <dbReference type="ARBA" id="ARBA00004651"/>
    </source>
</evidence>
<feature type="transmembrane region" description="Helical" evidence="8">
    <location>
        <begin position="284"/>
        <end position="302"/>
    </location>
</feature>
<keyword evidence="7 8" id="KW-0472">Membrane</keyword>
<evidence type="ECO:0000256" key="6">
    <source>
        <dbReference type="ARBA" id="ARBA00022989"/>
    </source>
</evidence>
<organism evidence="9 10">
    <name type="scientific">Marinomonas pontica</name>
    <dbReference type="NCBI Taxonomy" id="264739"/>
    <lineage>
        <taxon>Bacteria</taxon>
        <taxon>Pseudomonadati</taxon>
        <taxon>Pseudomonadota</taxon>
        <taxon>Gammaproteobacteria</taxon>
        <taxon>Oceanospirillales</taxon>
        <taxon>Oceanospirillaceae</taxon>
        <taxon>Marinomonas</taxon>
    </lineage>
</organism>
<accession>A0ABM8FI50</accession>
<evidence type="ECO:0000256" key="2">
    <source>
        <dbReference type="ARBA" id="ARBA00007935"/>
    </source>
</evidence>